<comment type="similarity">
    <text evidence="2 3">Belongs to the small heat shock protein (HSP20) family.</text>
</comment>
<feature type="compositionally biased region" description="Basic and acidic residues" evidence="4">
    <location>
        <begin position="181"/>
        <end position="190"/>
    </location>
</feature>
<reference evidence="6 7" key="1">
    <citation type="submission" date="2014-08" db="EMBL/GenBank/DDBJ databases">
        <title>Whole genome shotgun sequence of Sphingomonas paucimobilis NBRC 13935.</title>
        <authorList>
            <person name="Hosoyama A."/>
            <person name="Hashimoto M."/>
            <person name="Hosoyama Y."/>
            <person name="Noguchi M."/>
            <person name="Uohara A."/>
            <person name="Ohji S."/>
            <person name="Katano-Makiyama Y."/>
            <person name="Ichikawa N."/>
            <person name="Kimura A."/>
            <person name="Yamazoe A."/>
            <person name="Fujita N."/>
        </authorList>
    </citation>
    <scope>NUCLEOTIDE SEQUENCE [LARGE SCALE GENOMIC DNA]</scope>
    <source>
        <strain evidence="6 7">NBRC 13935</strain>
    </source>
</reference>
<dbReference type="PANTHER" id="PTHR47062:SF1">
    <property type="entry name" value="SMALL HEAT SHOCK PROTEIN IBPA"/>
    <property type="match status" value="1"/>
</dbReference>
<keyword evidence="1" id="KW-0346">Stress response</keyword>
<gene>
    <name evidence="6" type="ORF">SP6_43_02170</name>
</gene>
<dbReference type="Gene3D" id="2.60.40.790">
    <property type="match status" value="1"/>
</dbReference>
<feature type="compositionally biased region" description="Polar residues" evidence="4">
    <location>
        <begin position="171"/>
        <end position="180"/>
    </location>
</feature>
<dbReference type="SUPFAM" id="SSF49764">
    <property type="entry name" value="HSP20-like chaperones"/>
    <property type="match status" value="1"/>
</dbReference>
<organism evidence="6 7">
    <name type="scientific">Sphingomonas paucimobilis NBRC 13935</name>
    <dbReference type="NCBI Taxonomy" id="1219050"/>
    <lineage>
        <taxon>Bacteria</taxon>
        <taxon>Pseudomonadati</taxon>
        <taxon>Pseudomonadota</taxon>
        <taxon>Alphaproteobacteria</taxon>
        <taxon>Sphingomonadales</taxon>
        <taxon>Sphingomonadaceae</taxon>
        <taxon>Sphingomonas</taxon>
    </lineage>
</organism>
<keyword evidence="7" id="KW-1185">Reference proteome</keyword>
<sequence length="190" mass="20509">MSGASAGPAGQEGVGSLSDASDVQIAHEEDLEMRAANYLDLAPYRRSTVGFDRLLDLMNNAAPDAAEPYPPFDIERRADGTYRISVAVPGFRPDELEVVAQQNMLTVSGSKAGGEPQATYLHQGISTRSFERRFPLADFVIVQSAALENGLLTITLKREVPEAMKPRKLDISTTAQPASTTEKDQTQAQA</sequence>
<dbReference type="InterPro" id="IPR002068">
    <property type="entry name" value="A-crystallin/Hsp20_dom"/>
</dbReference>
<dbReference type="CDD" id="cd06470">
    <property type="entry name" value="ACD_IbpA-B_like"/>
    <property type="match status" value="1"/>
</dbReference>
<evidence type="ECO:0000256" key="1">
    <source>
        <dbReference type="ARBA" id="ARBA00023016"/>
    </source>
</evidence>
<evidence type="ECO:0000256" key="3">
    <source>
        <dbReference type="RuleBase" id="RU003616"/>
    </source>
</evidence>
<dbReference type="EMBL" id="BBJS01000043">
    <property type="protein sequence ID" value="GAN14718.1"/>
    <property type="molecule type" value="Genomic_DNA"/>
</dbReference>
<evidence type="ECO:0000256" key="2">
    <source>
        <dbReference type="PROSITE-ProRule" id="PRU00285"/>
    </source>
</evidence>
<dbReference type="InterPro" id="IPR037913">
    <property type="entry name" value="ACD_IbpA/B"/>
</dbReference>
<evidence type="ECO:0000259" key="5">
    <source>
        <dbReference type="PROSITE" id="PS01031"/>
    </source>
</evidence>
<protein>
    <submittedName>
        <fullName evidence="6">DNA, contig: SP643</fullName>
    </submittedName>
</protein>
<dbReference type="PROSITE" id="PS01031">
    <property type="entry name" value="SHSP"/>
    <property type="match status" value="1"/>
</dbReference>
<evidence type="ECO:0000256" key="4">
    <source>
        <dbReference type="SAM" id="MobiDB-lite"/>
    </source>
</evidence>
<comment type="caution">
    <text evidence="6">The sequence shown here is derived from an EMBL/GenBank/DDBJ whole genome shotgun (WGS) entry which is preliminary data.</text>
</comment>
<accession>A0A0C9NJ98</accession>
<feature type="domain" description="SHSP" evidence="5">
    <location>
        <begin position="63"/>
        <end position="174"/>
    </location>
</feature>
<dbReference type="InterPro" id="IPR008978">
    <property type="entry name" value="HSP20-like_chaperone"/>
</dbReference>
<dbReference type="AlphaFoldDB" id="A0A0C9NJ98"/>
<dbReference type="Proteomes" id="UP000032025">
    <property type="component" value="Unassembled WGS sequence"/>
</dbReference>
<dbReference type="PANTHER" id="PTHR47062">
    <property type="match status" value="1"/>
</dbReference>
<feature type="region of interest" description="Disordered" evidence="4">
    <location>
        <begin position="165"/>
        <end position="190"/>
    </location>
</feature>
<feature type="region of interest" description="Disordered" evidence="4">
    <location>
        <begin position="1"/>
        <end position="21"/>
    </location>
</feature>
<evidence type="ECO:0000313" key="6">
    <source>
        <dbReference type="EMBL" id="GAN14718.1"/>
    </source>
</evidence>
<proteinExistence type="inferred from homology"/>
<name>A0A0C9NJ98_SPHPI</name>
<dbReference type="Pfam" id="PF00011">
    <property type="entry name" value="HSP20"/>
    <property type="match status" value="1"/>
</dbReference>
<evidence type="ECO:0000313" key="7">
    <source>
        <dbReference type="Proteomes" id="UP000032025"/>
    </source>
</evidence>